<dbReference type="PANTHER" id="PTHR34610:SF3">
    <property type="entry name" value="SSL7007 PROTEIN"/>
    <property type="match status" value="1"/>
</dbReference>
<evidence type="ECO:0000313" key="2">
    <source>
        <dbReference type="Proteomes" id="UP000218263"/>
    </source>
</evidence>
<dbReference type="NCBIfam" id="TIGR00305">
    <property type="entry name" value="putative toxin-antitoxin system toxin component, PIN family"/>
    <property type="match status" value="1"/>
</dbReference>
<dbReference type="RefSeq" id="WP_096349828.1">
    <property type="nucleotide sequence ID" value="NZ_AP017313.1"/>
</dbReference>
<reference evidence="1 2" key="1">
    <citation type="submission" date="2015-12" db="EMBL/GenBank/DDBJ databases">
        <title>Genome sequence of Mucilaginibacter gotjawali.</title>
        <authorList>
            <person name="Lee J.S."/>
            <person name="Lee K.C."/>
            <person name="Kim K.K."/>
            <person name="Lee B.W."/>
        </authorList>
    </citation>
    <scope>NUCLEOTIDE SEQUENCE [LARGE SCALE GENOMIC DNA]</scope>
    <source>
        <strain evidence="1 2">SA3-7</strain>
    </source>
</reference>
<evidence type="ECO:0000313" key="1">
    <source>
        <dbReference type="EMBL" id="BAU52508.1"/>
    </source>
</evidence>
<organism evidence="1 2">
    <name type="scientific">Mucilaginibacter gotjawali</name>
    <dbReference type="NCBI Taxonomy" id="1550579"/>
    <lineage>
        <taxon>Bacteria</taxon>
        <taxon>Pseudomonadati</taxon>
        <taxon>Bacteroidota</taxon>
        <taxon>Sphingobacteriia</taxon>
        <taxon>Sphingobacteriales</taxon>
        <taxon>Sphingobacteriaceae</taxon>
        <taxon>Mucilaginibacter</taxon>
    </lineage>
</organism>
<dbReference type="InterPro" id="IPR002716">
    <property type="entry name" value="PIN_dom"/>
</dbReference>
<name>A0A110B0Q0_9SPHI</name>
<sequence>MKHKFVFDTNSLISAALLQKSINAQALNRAIEIGRIVISESVLSEFSEVIFRKKFDKYFLKDEERLEAIDQIERNALVFFPSIAINACRDAKDNKFLELAVTAGASCIVSGDQDLLILHPFNNIPILSPADFLKLFDFIQ</sequence>
<dbReference type="EMBL" id="AP017313">
    <property type="protein sequence ID" value="BAU52508.1"/>
    <property type="molecule type" value="Genomic_DNA"/>
</dbReference>
<dbReference type="Pfam" id="PF13470">
    <property type="entry name" value="PIN_3"/>
    <property type="match status" value="1"/>
</dbReference>
<dbReference type="AlphaFoldDB" id="A0A110B0Q0"/>
<dbReference type="InterPro" id="IPR002850">
    <property type="entry name" value="PIN_toxin-like"/>
</dbReference>
<dbReference type="SMART" id="SM00670">
    <property type="entry name" value="PINc"/>
    <property type="match status" value="1"/>
</dbReference>
<dbReference type="Proteomes" id="UP000218263">
    <property type="component" value="Chromosome"/>
</dbReference>
<gene>
    <name evidence="1" type="ORF">MgSA37_00669</name>
</gene>
<dbReference type="SUPFAM" id="SSF88723">
    <property type="entry name" value="PIN domain-like"/>
    <property type="match status" value="1"/>
</dbReference>
<dbReference type="PANTHER" id="PTHR34610">
    <property type="entry name" value="SSL7007 PROTEIN"/>
    <property type="match status" value="1"/>
</dbReference>
<dbReference type="OrthoDB" id="597986at2"/>
<protein>
    <submittedName>
        <fullName evidence="1">Uncharacterized protein</fullName>
    </submittedName>
</protein>
<proteinExistence type="predicted"/>
<dbReference type="InterPro" id="IPR029060">
    <property type="entry name" value="PIN-like_dom_sf"/>
</dbReference>
<dbReference type="KEGG" id="mgot:MgSA37_00669"/>
<accession>A0A110B0Q0</accession>
<keyword evidence="2" id="KW-1185">Reference proteome</keyword>